<comment type="caution">
    <text evidence="1">The sequence shown here is derived from an EMBL/GenBank/DDBJ whole genome shotgun (WGS) entry which is preliminary data.</text>
</comment>
<dbReference type="PANTHER" id="PTHR34835">
    <property type="entry name" value="OS07G0283600 PROTEIN-RELATED"/>
    <property type="match status" value="1"/>
</dbReference>
<evidence type="ECO:0000313" key="2">
    <source>
        <dbReference type="Proteomes" id="UP000807115"/>
    </source>
</evidence>
<feature type="non-terminal residue" evidence="1">
    <location>
        <position position="295"/>
    </location>
</feature>
<reference evidence="1" key="2">
    <citation type="submission" date="2020-10" db="EMBL/GenBank/DDBJ databases">
        <authorList>
            <person name="Cooper E.A."/>
            <person name="Brenton Z.W."/>
            <person name="Flinn B.S."/>
            <person name="Jenkins J."/>
            <person name="Shu S."/>
            <person name="Flowers D."/>
            <person name="Luo F."/>
            <person name="Wang Y."/>
            <person name="Xia P."/>
            <person name="Barry K."/>
            <person name="Daum C."/>
            <person name="Lipzen A."/>
            <person name="Yoshinaga Y."/>
            <person name="Schmutz J."/>
            <person name="Saski C."/>
            <person name="Vermerris W."/>
            <person name="Kresovich S."/>
        </authorList>
    </citation>
    <scope>NUCLEOTIDE SEQUENCE</scope>
</reference>
<name>A0A921UJ63_SORBI</name>
<proteinExistence type="predicted"/>
<organism evidence="1 2">
    <name type="scientific">Sorghum bicolor</name>
    <name type="common">Sorghum</name>
    <name type="synonym">Sorghum vulgare</name>
    <dbReference type="NCBI Taxonomy" id="4558"/>
    <lineage>
        <taxon>Eukaryota</taxon>
        <taxon>Viridiplantae</taxon>
        <taxon>Streptophyta</taxon>
        <taxon>Embryophyta</taxon>
        <taxon>Tracheophyta</taxon>
        <taxon>Spermatophyta</taxon>
        <taxon>Magnoliopsida</taxon>
        <taxon>Liliopsida</taxon>
        <taxon>Poales</taxon>
        <taxon>Poaceae</taxon>
        <taxon>PACMAD clade</taxon>
        <taxon>Panicoideae</taxon>
        <taxon>Andropogonodae</taxon>
        <taxon>Andropogoneae</taxon>
        <taxon>Sorghinae</taxon>
        <taxon>Sorghum</taxon>
    </lineage>
</organism>
<gene>
    <name evidence="1" type="ORF">BDA96_04G250100</name>
</gene>
<reference evidence="1" key="1">
    <citation type="journal article" date="2019" name="BMC Genomics">
        <title>A new reference genome for Sorghum bicolor reveals high levels of sequence similarity between sweet and grain genotypes: implications for the genetics of sugar metabolism.</title>
        <authorList>
            <person name="Cooper E.A."/>
            <person name="Brenton Z.W."/>
            <person name="Flinn B.S."/>
            <person name="Jenkins J."/>
            <person name="Shu S."/>
            <person name="Flowers D."/>
            <person name="Luo F."/>
            <person name="Wang Y."/>
            <person name="Xia P."/>
            <person name="Barry K."/>
            <person name="Daum C."/>
            <person name="Lipzen A."/>
            <person name="Yoshinaga Y."/>
            <person name="Schmutz J."/>
            <person name="Saski C."/>
            <person name="Vermerris W."/>
            <person name="Kresovich S."/>
        </authorList>
    </citation>
    <scope>NUCLEOTIDE SEQUENCE</scope>
</reference>
<protein>
    <recommendedName>
        <fullName evidence="3">Aminotransferase-like plant mobile domain-containing protein</fullName>
    </recommendedName>
</protein>
<dbReference type="Proteomes" id="UP000807115">
    <property type="component" value="Chromosome 4"/>
</dbReference>
<dbReference type="PANTHER" id="PTHR34835:SF60">
    <property type="entry name" value="OS10G0490300 PROTEIN"/>
    <property type="match status" value="1"/>
</dbReference>
<dbReference type="EMBL" id="CM027683">
    <property type="protein sequence ID" value="KAG0534102.1"/>
    <property type="molecule type" value="Genomic_DNA"/>
</dbReference>
<evidence type="ECO:0000313" key="1">
    <source>
        <dbReference type="EMBL" id="KAG0534102.1"/>
    </source>
</evidence>
<dbReference type="AlphaFoldDB" id="A0A921UJ63"/>
<sequence length="295" mass="32643">MCVCITTPSFVCALMPYLHFSGGCGDSRRRGGDPRRQARVRLFSFDFSLSLRRSVEESSSGSSAARNFNKNLYQQCLKDSKKKRSSLRSSEAFTRQSISKFAAVVSSMSEDHKAVVRRYGFGSLLLFDKCFVPKKFSKWLASLVESKSGDLIVQGKVISLTAQSVNLVLGIPVGGTPFPSDYSAGKDYVLSKIGKTTLPQVSFFVDKLKAADLNDEVLLVCFLVVALHCFLCPNSNIVPSPRYLGVFEDIEHINSYDWSGFVLRWLLDGVKNFNKGNKASEKHCGTLAGCMFYLA</sequence>
<accession>A0A921UJ63</accession>
<evidence type="ECO:0008006" key="3">
    <source>
        <dbReference type="Google" id="ProtNLM"/>
    </source>
</evidence>